<gene>
    <name evidence="1" type="ordered locus">bpr_II109</name>
</gene>
<proteinExistence type="predicted"/>
<organism evidence="1 2">
    <name type="scientific">Butyrivibrio proteoclasticus (strain ATCC 51982 / DSM 14932 / B316)</name>
    <name type="common">Clostridium proteoclasticum</name>
    <dbReference type="NCBI Taxonomy" id="515622"/>
    <lineage>
        <taxon>Bacteria</taxon>
        <taxon>Bacillati</taxon>
        <taxon>Bacillota</taxon>
        <taxon>Clostridia</taxon>
        <taxon>Lachnospirales</taxon>
        <taxon>Lachnospiraceae</taxon>
        <taxon>Butyrivibrio</taxon>
    </lineage>
</organism>
<sequence length="133" mass="15358">MKSFMKNWHGRSIQDDGCYMSKEASSFVIAFRNMLKRELSKDGINVIRITPNHYDLSGFVEKDGKYVYIAYSIPRYGEIVDFGSGRFCSGVLYRSASSLRDFAGGCNHFCSIYELPDMIRKFYDNERNWADIA</sequence>
<reference evidence="1 2" key="1">
    <citation type="journal article" date="2010" name="PLoS ONE">
        <title>The glycobiome of the rumen bacterium Butyrivibrio proteoclasticus B316(T) highlights adaptation to a polysaccharide-rich environment.</title>
        <authorList>
            <person name="Kelly W.J."/>
            <person name="Leahy S.C."/>
            <person name="Altermann E."/>
            <person name="Yeoman C.J."/>
            <person name="Dunne J.C."/>
            <person name="Kong Z."/>
            <person name="Pacheco D.M."/>
            <person name="Li D."/>
            <person name="Noel S.J."/>
            <person name="Moon C.D."/>
            <person name="Cookson A.L."/>
            <person name="Attwood G.T."/>
        </authorList>
    </citation>
    <scope>NUCLEOTIDE SEQUENCE [LARGE SCALE GENOMIC DNA]</scope>
    <source>
        <strain evidence="2">ATCC 51982 / DSM 14932 / B316</strain>
        <plasmid evidence="2">Plasmid pCY360</plasmid>
    </source>
</reference>
<evidence type="ECO:0000313" key="2">
    <source>
        <dbReference type="Proteomes" id="UP000001299"/>
    </source>
</evidence>
<protein>
    <submittedName>
        <fullName evidence="1">Uncharacterized protein</fullName>
    </submittedName>
</protein>
<keyword evidence="2" id="KW-1185">Reference proteome</keyword>
<dbReference type="RefSeq" id="WP_013282697.1">
    <property type="nucleotide sequence ID" value="NC_014389.1"/>
</dbReference>
<evidence type="ECO:0000313" key="1">
    <source>
        <dbReference type="EMBL" id="ADL36048.1"/>
    </source>
</evidence>
<dbReference type="EMBL" id="CP001812">
    <property type="protein sequence ID" value="ADL36048.1"/>
    <property type="molecule type" value="Genomic_DNA"/>
</dbReference>
<keyword evidence="1" id="KW-0614">Plasmid</keyword>
<accession>E0S3R6</accession>
<name>E0S3R6_BUTPB</name>
<dbReference type="Proteomes" id="UP000001299">
    <property type="component" value="Plasmid pCY360"/>
</dbReference>
<geneLocation type="plasmid" evidence="1 2">
    <name>pCY360</name>
</geneLocation>
<dbReference type="KEGG" id="bpb:bpr_II109"/>
<dbReference type="AlphaFoldDB" id="E0S3R6"/>
<dbReference type="HOGENOM" id="CLU_139076_0_0_9"/>